<organism evidence="13 14">
    <name type="scientific">Calycina marina</name>
    <dbReference type="NCBI Taxonomy" id="1763456"/>
    <lineage>
        <taxon>Eukaryota</taxon>
        <taxon>Fungi</taxon>
        <taxon>Dikarya</taxon>
        <taxon>Ascomycota</taxon>
        <taxon>Pezizomycotina</taxon>
        <taxon>Leotiomycetes</taxon>
        <taxon>Helotiales</taxon>
        <taxon>Pezizellaceae</taxon>
        <taxon>Calycina</taxon>
    </lineage>
</organism>
<evidence type="ECO:0000256" key="2">
    <source>
        <dbReference type="ARBA" id="ARBA00010845"/>
    </source>
</evidence>
<dbReference type="Pfam" id="PF07557">
    <property type="entry name" value="Shugoshin_C"/>
    <property type="match status" value="1"/>
</dbReference>
<evidence type="ECO:0000256" key="1">
    <source>
        <dbReference type="ARBA" id="ARBA00004584"/>
    </source>
</evidence>
<evidence type="ECO:0000256" key="3">
    <source>
        <dbReference type="ARBA" id="ARBA00022454"/>
    </source>
</evidence>
<feature type="compositionally biased region" description="Low complexity" evidence="10">
    <location>
        <begin position="660"/>
        <end position="674"/>
    </location>
</feature>
<dbReference type="EMBL" id="MU253948">
    <property type="protein sequence ID" value="KAG9243826.1"/>
    <property type="molecule type" value="Genomic_DNA"/>
</dbReference>
<feature type="region of interest" description="Disordered" evidence="10">
    <location>
        <begin position="501"/>
        <end position="521"/>
    </location>
</feature>
<dbReference type="InterPro" id="IPR011515">
    <property type="entry name" value="Shugoshin_C"/>
</dbReference>
<feature type="region of interest" description="Disordered" evidence="10">
    <location>
        <begin position="172"/>
        <end position="381"/>
    </location>
</feature>
<dbReference type="GO" id="GO:0045132">
    <property type="term" value="P:meiotic chromosome segregation"/>
    <property type="evidence" value="ECO:0007669"/>
    <property type="project" value="InterPro"/>
</dbReference>
<comment type="similarity">
    <text evidence="2">Belongs to the shugoshin family.</text>
</comment>
<keyword evidence="7" id="KW-0131">Cell cycle</keyword>
<feature type="compositionally biased region" description="Basic and acidic residues" evidence="10">
    <location>
        <begin position="191"/>
        <end position="205"/>
    </location>
</feature>
<evidence type="ECO:0008006" key="15">
    <source>
        <dbReference type="Google" id="ProtNLM"/>
    </source>
</evidence>
<name>A0A9P8CFX4_9HELO</name>
<feature type="region of interest" description="Disordered" evidence="10">
    <location>
        <begin position="105"/>
        <end position="130"/>
    </location>
</feature>
<proteinExistence type="inferred from homology"/>
<feature type="compositionally biased region" description="Polar residues" evidence="10">
    <location>
        <begin position="281"/>
        <end position="298"/>
    </location>
</feature>
<dbReference type="GO" id="GO:0051301">
    <property type="term" value="P:cell division"/>
    <property type="evidence" value="ECO:0007669"/>
    <property type="project" value="UniProtKB-KW"/>
</dbReference>
<keyword evidence="8" id="KW-0137">Centromere</keyword>
<evidence type="ECO:0000256" key="9">
    <source>
        <dbReference type="SAM" id="Coils"/>
    </source>
</evidence>
<evidence type="ECO:0000256" key="8">
    <source>
        <dbReference type="ARBA" id="ARBA00023328"/>
    </source>
</evidence>
<gene>
    <name evidence="13" type="ORF">BJ878DRAFT_102768</name>
</gene>
<keyword evidence="6 9" id="KW-0175">Coiled coil</keyword>
<keyword evidence="14" id="KW-1185">Reference proteome</keyword>
<feature type="region of interest" description="Disordered" evidence="10">
    <location>
        <begin position="409"/>
        <end position="459"/>
    </location>
</feature>
<feature type="domain" description="Shugoshin N-terminal coiled-coil" evidence="12">
    <location>
        <begin position="17"/>
        <end position="61"/>
    </location>
</feature>
<evidence type="ECO:0000256" key="10">
    <source>
        <dbReference type="SAM" id="MobiDB-lite"/>
    </source>
</evidence>
<feature type="coiled-coil region" evidence="9">
    <location>
        <begin position="14"/>
        <end position="59"/>
    </location>
</feature>
<evidence type="ECO:0000256" key="6">
    <source>
        <dbReference type="ARBA" id="ARBA00023054"/>
    </source>
</evidence>
<dbReference type="OrthoDB" id="5394106at2759"/>
<dbReference type="InterPro" id="IPR011516">
    <property type="entry name" value="Shugoshin_N"/>
</dbReference>
<feature type="domain" description="Shugoshin C-terminal" evidence="11">
    <location>
        <begin position="441"/>
        <end position="463"/>
    </location>
</feature>
<protein>
    <recommendedName>
        <fullName evidence="15">Shugoshin</fullName>
    </recommendedName>
</protein>
<dbReference type="Proteomes" id="UP000887226">
    <property type="component" value="Unassembled WGS sequence"/>
</dbReference>
<feature type="compositionally biased region" description="Basic and acidic residues" evidence="10">
    <location>
        <begin position="228"/>
        <end position="245"/>
    </location>
</feature>
<evidence type="ECO:0000256" key="5">
    <source>
        <dbReference type="ARBA" id="ARBA00022829"/>
    </source>
</evidence>
<evidence type="ECO:0000256" key="7">
    <source>
        <dbReference type="ARBA" id="ARBA00023306"/>
    </source>
</evidence>
<feature type="compositionally biased region" description="Basic and acidic residues" evidence="10">
    <location>
        <begin position="355"/>
        <end position="377"/>
    </location>
</feature>
<keyword evidence="5" id="KW-0159">Chromosome partition</keyword>
<comment type="caution">
    <text evidence="13">The sequence shown here is derived from an EMBL/GenBank/DDBJ whole genome shotgun (WGS) entry which is preliminary data.</text>
</comment>
<keyword evidence="4" id="KW-0132">Cell division</keyword>
<evidence type="ECO:0000259" key="11">
    <source>
        <dbReference type="Pfam" id="PF07557"/>
    </source>
</evidence>
<evidence type="ECO:0000313" key="14">
    <source>
        <dbReference type="Proteomes" id="UP000887226"/>
    </source>
</evidence>
<dbReference type="GO" id="GO:0005634">
    <property type="term" value="C:nucleus"/>
    <property type="evidence" value="ECO:0007669"/>
    <property type="project" value="InterPro"/>
</dbReference>
<dbReference type="Pfam" id="PF07558">
    <property type="entry name" value="Shugoshin_N"/>
    <property type="match status" value="1"/>
</dbReference>
<comment type="subcellular location">
    <subcellularLocation>
        <location evidence="1">Chromosome</location>
        <location evidence="1">Centromere</location>
    </subcellularLocation>
</comment>
<feature type="region of interest" description="Disordered" evidence="10">
    <location>
        <begin position="610"/>
        <end position="680"/>
    </location>
</feature>
<evidence type="ECO:0000259" key="12">
    <source>
        <dbReference type="Pfam" id="PF07558"/>
    </source>
</evidence>
<evidence type="ECO:0000256" key="4">
    <source>
        <dbReference type="ARBA" id="ARBA00022618"/>
    </source>
</evidence>
<feature type="region of interest" description="Disordered" evidence="10">
    <location>
        <begin position="695"/>
        <end position="716"/>
    </location>
</feature>
<reference evidence="13" key="1">
    <citation type="journal article" date="2021" name="IMA Fungus">
        <title>Genomic characterization of three marine fungi, including Emericellopsis atlantica sp. nov. with signatures of a generalist lifestyle and marine biomass degradation.</title>
        <authorList>
            <person name="Hagestad O.C."/>
            <person name="Hou L."/>
            <person name="Andersen J.H."/>
            <person name="Hansen E.H."/>
            <person name="Altermark B."/>
            <person name="Li C."/>
            <person name="Kuhnert E."/>
            <person name="Cox R.J."/>
            <person name="Crous P.W."/>
            <person name="Spatafora J.W."/>
            <person name="Lail K."/>
            <person name="Amirebrahimi M."/>
            <person name="Lipzen A."/>
            <person name="Pangilinan J."/>
            <person name="Andreopoulos W."/>
            <person name="Hayes R.D."/>
            <person name="Ng V."/>
            <person name="Grigoriev I.V."/>
            <person name="Jackson S.A."/>
            <person name="Sutton T.D.S."/>
            <person name="Dobson A.D.W."/>
            <person name="Rama T."/>
        </authorList>
    </citation>
    <scope>NUCLEOTIDE SEQUENCE</scope>
    <source>
        <strain evidence="13">TRa3180A</strain>
    </source>
</reference>
<keyword evidence="3" id="KW-0158">Chromosome</keyword>
<evidence type="ECO:0000313" key="13">
    <source>
        <dbReference type="EMBL" id="KAG9243826.1"/>
    </source>
</evidence>
<sequence>MARLNEPPAPVETMESLKRKFMRQNRDIARANSTQSMRIRNLENETSRLLADNLGLREQILRLQLEIDDGKSRRIADNTKIIKSQLEEKMLEISALINDLSWAPTPERRKSRSGKLCRSSAASPDQRKWKLMSEEAAAQEGRLPPILENKSFPRKTLEQQEIQTILDDAAANTTDSPEIGPPPVSQFVNEDPVKIDLPSRPKDSGAEDFPENDPPLSIHLEHRKKRKDSIGDAELRRGGRDESKEVTSSFKVGAKRKLSVRDDEEGEPPTKRDENVPDFQFTRSSGSETTNRPESSAPSGKRIVKVSKAAPLTRAAPREKPIVNSVSIAARKALAPKSVNNSPRKTPRTGFNDMKAAKTDQIKSDPIEEKPLEEKGVKTAVFPDTVESEPVVEVILGDLQPETSANLDLFSPFESQPSTARPESRDTPPPPDLGSGSDANRPSRRARAAVSYAEPSLRDKMRRPTKELVDAVMANAKLHCNSIKLEGLALADGARVKTESESDDVWKSMPAPSATTVENSPLSSKVQVTEALPSSITTHRKRRESLLNQVEMNKSLDSSSTLAALLASTKKIRDEAKERNLINENLPPKDTGTDIYEFRGSPPRVIEATLQPAKTERASSRFARRHTTITRDTAPTEDSEASDIEGPKRSESIISRRRQSTIAPRSNSSASGSSVNLNDYEKPLKKSTSITAMAGAGHDIGSRSDRIAARRRSMML</sequence>
<accession>A0A9P8CFX4</accession>
<dbReference type="GO" id="GO:0000779">
    <property type="term" value="C:condensed chromosome, centromeric region"/>
    <property type="evidence" value="ECO:0007669"/>
    <property type="project" value="UniProtKB-ARBA"/>
</dbReference>
<dbReference type="AlphaFoldDB" id="A0A9P8CFX4"/>